<evidence type="ECO:0008006" key="7">
    <source>
        <dbReference type="Google" id="ProtNLM"/>
    </source>
</evidence>
<comment type="caution">
    <text evidence="3">The sequence shown here is derived from an EMBL/GenBank/DDBJ whole genome shotgun (WGS) entry which is preliminary data.</text>
</comment>
<name>A0A2M9YP63_9LEPT</name>
<evidence type="ECO:0000313" key="6">
    <source>
        <dbReference type="Proteomes" id="UP000232188"/>
    </source>
</evidence>
<gene>
    <name evidence="4" type="ORF">CH376_00085</name>
    <name evidence="3" type="ORF">CH380_11025</name>
</gene>
<dbReference type="RefSeq" id="WP_100785800.1">
    <property type="nucleotide sequence ID" value="NZ_NPDU01000001.1"/>
</dbReference>
<dbReference type="EMBL" id="NPDV01000008">
    <property type="protein sequence ID" value="PJZ53327.1"/>
    <property type="molecule type" value="Genomic_DNA"/>
</dbReference>
<keyword evidence="2" id="KW-0472">Membrane</keyword>
<sequence>MAQENDSNRRTRMQKALSNEMTRSELSEFLEDERSKKEFFALMKLKHKIGSIEENSSNERNDVEHPSSKRGFDFRIGLAAAASFFLISAFAFYFRFFNETKNEFEIVRSVITGTCEVQNAKENFQIRSKADSFCDYKIEGELGLILRVLPNSEFHVFKKEDAFFLKLNSGIVIFTTQKKNPSTKIHAEVHKIRSELLGTTLALFSEENSENYKILILEGGIRVKTSSSGQRKNQDVFSGYSVFESENSADPKNESELKFEKTETKERTRYFNLSENSKRLLNDKDSKHDSETIEYIKKEIQVDSGFINPTYKITLKNRKSYIGTVEEKENSYILTDEKGDRIDIDKKEIIELELIP</sequence>
<reference evidence="5 6" key="1">
    <citation type="submission" date="2017-07" db="EMBL/GenBank/DDBJ databases">
        <title>Leptospira spp. isolated from tropical soils.</title>
        <authorList>
            <person name="Thibeaux R."/>
            <person name="Iraola G."/>
            <person name="Ferres I."/>
            <person name="Bierque E."/>
            <person name="Girault D."/>
            <person name="Soupe-Gilbert M.-E."/>
            <person name="Picardeau M."/>
            <person name="Goarant C."/>
        </authorList>
    </citation>
    <scope>NUCLEOTIDE SEQUENCE [LARGE SCALE GENOMIC DNA]</scope>
    <source>
        <strain evidence="3 6">FH2-B-C1</strain>
        <strain evidence="4 5">FH2-B-D1</strain>
    </source>
</reference>
<evidence type="ECO:0000256" key="2">
    <source>
        <dbReference type="SAM" id="Phobius"/>
    </source>
</evidence>
<feature type="region of interest" description="Disordered" evidence="1">
    <location>
        <begin position="1"/>
        <end position="20"/>
    </location>
</feature>
<organism evidence="3 6">
    <name type="scientific">Leptospira adleri</name>
    <dbReference type="NCBI Taxonomy" id="2023186"/>
    <lineage>
        <taxon>Bacteria</taxon>
        <taxon>Pseudomonadati</taxon>
        <taxon>Spirochaetota</taxon>
        <taxon>Spirochaetia</taxon>
        <taxon>Leptospirales</taxon>
        <taxon>Leptospiraceae</taxon>
        <taxon>Leptospira</taxon>
    </lineage>
</organism>
<accession>A0A2M9YP63</accession>
<keyword evidence="2" id="KW-1133">Transmembrane helix</keyword>
<protein>
    <recommendedName>
        <fullName evidence="7">Iron dicitrate transport regulator FecR</fullName>
    </recommendedName>
</protein>
<dbReference type="EMBL" id="NPDU01000001">
    <property type="protein sequence ID" value="PJZ63865.1"/>
    <property type="molecule type" value="Genomic_DNA"/>
</dbReference>
<evidence type="ECO:0000313" key="5">
    <source>
        <dbReference type="Proteomes" id="UP000232149"/>
    </source>
</evidence>
<proteinExistence type="predicted"/>
<evidence type="ECO:0000313" key="3">
    <source>
        <dbReference type="EMBL" id="PJZ53327.1"/>
    </source>
</evidence>
<keyword evidence="5" id="KW-1185">Reference proteome</keyword>
<evidence type="ECO:0000256" key="1">
    <source>
        <dbReference type="SAM" id="MobiDB-lite"/>
    </source>
</evidence>
<keyword evidence="2" id="KW-0812">Transmembrane</keyword>
<dbReference type="Proteomes" id="UP000232149">
    <property type="component" value="Unassembled WGS sequence"/>
</dbReference>
<dbReference type="Proteomes" id="UP000232188">
    <property type="component" value="Unassembled WGS sequence"/>
</dbReference>
<feature type="transmembrane region" description="Helical" evidence="2">
    <location>
        <begin position="76"/>
        <end position="96"/>
    </location>
</feature>
<dbReference type="AlphaFoldDB" id="A0A2M9YP63"/>
<dbReference type="NCBIfam" id="NF047528">
    <property type="entry name" value="LIMLP_03685_anti-sigma"/>
    <property type="match status" value="1"/>
</dbReference>
<evidence type="ECO:0000313" key="4">
    <source>
        <dbReference type="EMBL" id="PJZ63865.1"/>
    </source>
</evidence>